<comment type="similarity">
    <text evidence="8 9">Belongs to the TonB-dependent receptor family.</text>
</comment>
<evidence type="ECO:0000256" key="1">
    <source>
        <dbReference type="ARBA" id="ARBA00004571"/>
    </source>
</evidence>
<dbReference type="RefSeq" id="WP_162883892.1">
    <property type="nucleotide sequence ID" value="NZ_QQSW01000008.1"/>
</dbReference>
<evidence type="ECO:0000259" key="11">
    <source>
        <dbReference type="Pfam" id="PF00593"/>
    </source>
</evidence>
<reference evidence="13 14" key="1">
    <citation type="submission" date="2019-03" db="EMBL/GenBank/DDBJ databases">
        <title>Genomic Encyclopedia of Type Strains, Phase IV (KMG-IV): sequencing the most valuable type-strain genomes for metagenomic binning, comparative biology and taxonomic classification.</title>
        <authorList>
            <person name="Goeker M."/>
        </authorList>
    </citation>
    <scope>NUCLEOTIDE SEQUENCE [LARGE SCALE GENOMIC DNA]</scope>
    <source>
        <strain evidence="13 14">DSM 23344</strain>
    </source>
</reference>
<gene>
    <name evidence="13" type="ORF">EV688_10331</name>
</gene>
<dbReference type="SUPFAM" id="SSF56935">
    <property type="entry name" value="Porins"/>
    <property type="match status" value="1"/>
</dbReference>
<dbReference type="GO" id="GO:0009279">
    <property type="term" value="C:cell outer membrane"/>
    <property type="evidence" value="ECO:0007669"/>
    <property type="project" value="UniProtKB-SubCell"/>
</dbReference>
<evidence type="ECO:0000256" key="5">
    <source>
        <dbReference type="ARBA" id="ARBA00023077"/>
    </source>
</evidence>
<protein>
    <submittedName>
        <fullName evidence="13">TonB-dependent receptor-like protein</fullName>
    </submittedName>
</protein>
<dbReference type="InterPro" id="IPR039426">
    <property type="entry name" value="TonB-dep_rcpt-like"/>
</dbReference>
<evidence type="ECO:0000256" key="4">
    <source>
        <dbReference type="ARBA" id="ARBA00022692"/>
    </source>
</evidence>
<keyword evidence="5 9" id="KW-0798">TonB box</keyword>
<keyword evidence="4 8" id="KW-0812">Transmembrane</keyword>
<dbReference type="InterPro" id="IPR012910">
    <property type="entry name" value="Plug_dom"/>
</dbReference>
<keyword evidence="3 8" id="KW-1134">Transmembrane beta strand</keyword>
<dbReference type="InterPro" id="IPR036942">
    <property type="entry name" value="Beta-barrel_TonB_sf"/>
</dbReference>
<keyword evidence="6 8" id="KW-0472">Membrane</keyword>
<evidence type="ECO:0000256" key="9">
    <source>
        <dbReference type="RuleBase" id="RU003357"/>
    </source>
</evidence>
<feature type="chain" id="PRO_5020187811" evidence="10">
    <location>
        <begin position="24"/>
        <end position="939"/>
    </location>
</feature>
<keyword evidence="7 8" id="KW-0998">Cell outer membrane</keyword>
<keyword evidence="2 8" id="KW-0813">Transport</keyword>
<comment type="subcellular location">
    <subcellularLocation>
        <location evidence="1 8">Cell outer membrane</location>
        <topology evidence="1 8">Multi-pass membrane protein</topology>
    </subcellularLocation>
</comment>
<evidence type="ECO:0000313" key="13">
    <source>
        <dbReference type="EMBL" id="TCO77018.1"/>
    </source>
</evidence>
<dbReference type="Pfam" id="PF00593">
    <property type="entry name" value="TonB_dep_Rec_b-barrel"/>
    <property type="match status" value="1"/>
</dbReference>
<proteinExistence type="inferred from homology"/>
<dbReference type="InterPro" id="IPR037066">
    <property type="entry name" value="Plug_dom_sf"/>
</dbReference>
<evidence type="ECO:0000256" key="6">
    <source>
        <dbReference type="ARBA" id="ARBA00023136"/>
    </source>
</evidence>
<feature type="domain" description="TonB-dependent receptor-like beta-barrel" evidence="11">
    <location>
        <begin position="349"/>
        <end position="902"/>
    </location>
</feature>
<dbReference type="Gene3D" id="2.170.130.10">
    <property type="entry name" value="TonB-dependent receptor, plug domain"/>
    <property type="match status" value="1"/>
</dbReference>
<evidence type="ECO:0000313" key="14">
    <source>
        <dbReference type="Proteomes" id="UP000294980"/>
    </source>
</evidence>
<dbReference type="Pfam" id="PF07715">
    <property type="entry name" value="Plug"/>
    <property type="match status" value="1"/>
</dbReference>
<dbReference type="PROSITE" id="PS52016">
    <property type="entry name" value="TONB_DEPENDENT_REC_3"/>
    <property type="match status" value="1"/>
</dbReference>
<comment type="caution">
    <text evidence="13">The sequence shown here is derived from an EMBL/GenBank/DDBJ whole genome shotgun (WGS) entry which is preliminary data.</text>
</comment>
<evidence type="ECO:0000256" key="8">
    <source>
        <dbReference type="PROSITE-ProRule" id="PRU01360"/>
    </source>
</evidence>
<evidence type="ECO:0000259" key="12">
    <source>
        <dbReference type="Pfam" id="PF07715"/>
    </source>
</evidence>
<dbReference type="EMBL" id="SLWX01000003">
    <property type="protein sequence ID" value="TCO77018.1"/>
    <property type="molecule type" value="Genomic_DNA"/>
</dbReference>
<dbReference type="AlphaFoldDB" id="A0A4R2L378"/>
<evidence type="ECO:0000256" key="7">
    <source>
        <dbReference type="ARBA" id="ARBA00023237"/>
    </source>
</evidence>
<keyword evidence="10" id="KW-0732">Signal</keyword>
<name>A0A4R2L378_9GAMM</name>
<dbReference type="PANTHER" id="PTHR47234:SF2">
    <property type="entry name" value="TONB-DEPENDENT RECEPTOR"/>
    <property type="match status" value="1"/>
</dbReference>
<accession>A0A4R2L378</accession>
<dbReference type="InterPro" id="IPR000531">
    <property type="entry name" value="Beta-barrel_TonB"/>
</dbReference>
<organism evidence="13 14">
    <name type="scientific">Chromatocurvus halotolerans</name>
    <dbReference type="NCBI Taxonomy" id="1132028"/>
    <lineage>
        <taxon>Bacteria</taxon>
        <taxon>Pseudomonadati</taxon>
        <taxon>Pseudomonadota</taxon>
        <taxon>Gammaproteobacteria</taxon>
        <taxon>Cellvibrionales</taxon>
        <taxon>Halieaceae</taxon>
        <taxon>Chromatocurvus</taxon>
    </lineage>
</organism>
<sequence>MFKKKRINLAVTSAMGATAAFMAAPNVSAQGQQIVEEVVVTGSRIARADFTSNSPVATVGAEQFQLTGTINTENLMNTLPQAVPGFDSSSNNPGDGTATVNLRGLGAFRTLVMMDGVRVTPSSAQGIVDLNNIPSAMIERVEVVTGGASAVYGSDAIAGVVNFIMKKDFEGVDVSFGNQITQEGDAENKVFNFTLGGNFADGRGNAVMALSYNDRDPLFAGERDFSRVANFDNVAEGRFDAGGSSSIPGTAILTGSRKFEPDGSISPFVTPDDLYNYAPVNYLQLPQERFQVSTFGRFDLTENHELYARGTFARSQVDQQLAPTPFGFDGPLAITVEGNPFITPGAQQILRDNYNTATDANGNEIPNTVAIQSRGRVTRPRRAINTRDMLQFVFGARGDLTDNLSYDVYFSEGRFESNLTQEGNISLSKLNQGLLLDTSDPDNITCQDTSGGCVPLNIYGPGNLTPEMEDFIGVRVNAATDITQRVFHASLAGDTGSFQLPGGAIGFAAGYDFVLNDVDYRPSQALAVGDSAGFNATPPLSGGYHSKELFAEFYAPILSGAKFAEVLAVEGAYRSSDYTTVGRVDAWKIAGEWAPIQDVRFRASFNTAVRAPNINELFRAQAFAAPSAVDPCSAVALDNGLANPEAVRATCVATGVPAGSVFTADINAPASQVRGLFGGNPDLKEEEAETTTFGVVVTPSAVPGLTFSLDYFQVEIEDRIASFGGGVANILDLCYTDQSAGGVGSPFCNAVNRFGDGSIQFVSANDQNIASSTLKGFDLMAEYGWENRLGTWDVAYMGTITDENSFEAFPGAESVDCAGKFGNQCRGIIGSLDADYRHRTTLRWSNSTNLTAQLVWQYIGETSDTAESGFVTLDVDAQSYFDGSVSYTFNDTYRATFGVNNILDDEPPLFGFNSEQSNTYPSVFDPYGRMFFLNVGATF</sequence>
<dbReference type="Gene3D" id="2.40.170.20">
    <property type="entry name" value="TonB-dependent receptor, beta-barrel domain"/>
    <property type="match status" value="1"/>
</dbReference>
<evidence type="ECO:0000256" key="2">
    <source>
        <dbReference type="ARBA" id="ARBA00022448"/>
    </source>
</evidence>
<evidence type="ECO:0000256" key="10">
    <source>
        <dbReference type="SAM" id="SignalP"/>
    </source>
</evidence>
<dbReference type="PANTHER" id="PTHR47234">
    <property type="match status" value="1"/>
</dbReference>
<feature type="signal peptide" evidence="10">
    <location>
        <begin position="1"/>
        <end position="23"/>
    </location>
</feature>
<keyword evidence="13" id="KW-0675">Receptor</keyword>
<evidence type="ECO:0000256" key="3">
    <source>
        <dbReference type="ARBA" id="ARBA00022452"/>
    </source>
</evidence>
<dbReference type="Proteomes" id="UP000294980">
    <property type="component" value="Unassembled WGS sequence"/>
</dbReference>
<keyword evidence="14" id="KW-1185">Reference proteome</keyword>
<feature type="domain" description="TonB-dependent receptor plug" evidence="12">
    <location>
        <begin position="53"/>
        <end position="160"/>
    </location>
</feature>